<protein>
    <submittedName>
        <fullName evidence="1">Cytochrome b</fullName>
    </submittedName>
</protein>
<sequence>RYEQGTNLRRSTTGVSKLSVRAHDRPMPMTYDHNGYLIACLRIRRDDDVKSKAWNVLVSIVGGHEDMYCSQSSDWDVTDPIIRSTRAVTYSWAGLGTEGI</sequence>
<proteinExistence type="evidence at transcript level"/>
<reference evidence="1" key="1">
    <citation type="submission" date="2009-05" db="EMBL/GenBank/DDBJ databases">
        <title>Characterization of Differentially Expressed Genes Related to Laccase Biosynthesis of White-Rot Fungus TR16.</title>
        <authorList>
            <person name="Chen Q.-T."/>
            <person name="Guo L.-Q."/>
            <person name="Lin J.-F."/>
        </authorList>
    </citation>
    <scope>NUCLEOTIDE SEQUENCE</scope>
    <source>
        <strain evidence="1">TR16</strain>
    </source>
</reference>
<dbReference type="AlphaFoldDB" id="C7DK23"/>
<feature type="non-terminal residue" evidence="1">
    <location>
        <position position="1"/>
    </location>
</feature>
<dbReference type="EMBL" id="GQ141672">
    <property type="protein sequence ID" value="ACT52877.1"/>
    <property type="molecule type" value="mRNA"/>
</dbReference>
<name>C7DK23_9APHY</name>
<organism evidence="1">
    <name type="scientific">Polyporus grammocephalus</name>
    <dbReference type="NCBI Taxonomy" id="196234"/>
    <lineage>
        <taxon>Eukaryota</taxon>
        <taxon>Fungi</taxon>
        <taxon>Dikarya</taxon>
        <taxon>Basidiomycota</taxon>
        <taxon>Agaricomycotina</taxon>
        <taxon>Agaricomycetes</taxon>
        <taxon>Polyporales</taxon>
        <taxon>Polyporaceae</taxon>
        <taxon>Polyporus</taxon>
    </lineage>
</organism>
<accession>C7DK23</accession>
<evidence type="ECO:0000313" key="1">
    <source>
        <dbReference type="EMBL" id="ACT52877.1"/>
    </source>
</evidence>
<feature type="non-terminal residue" evidence="1">
    <location>
        <position position="100"/>
    </location>
</feature>